<evidence type="ECO:0000313" key="3">
    <source>
        <dbReference type="Proteomes" id="UP000693970"/>
    </source>
</evidence>
<feature type="region of interest" description="Disordered" evidence="1">
    <location>
        <begin position="1"/>
        <end position="61"/>
    </location>
</feature>
<reference evidence="2" key="2">
    <citation type="submission" date="2021-04" db="EMBL/GenBank/DDBJ databases">
        <authorList>
            <person name="Podell S."/>
        </authorList>
    </citation>
    <scope>NUCLEOTIDE SEQUENCE</scope>
    <source>
        <strain evidence="2">Hildebrandi</strain>
    </source>
</reference>
<feature type="compositionally biased region" description="Polar residues" evidence="1">
    <location>
        <begin position="31"/>
        <end position="46"/>
    </location>
</feature>
<dbReference type="Proteomes" id="UP000693970">
    <property type="component" value="Unassembled WGS sequence"/>
</dbReference>
<gene>
    <name evidence="2" type="ORF">IV203_031652</name>
</gene>
<evidence type="ECO:0000313" key="2">
    <source>
        <dbReference type="EMBL" id="KAG7368909.1"/>
    </source>
</evidence>
<dbReference type="EMBL" id="JAGRRH010000006">
    <property type="protein sequence ID" value="KAG7368909.1"/>
    <property type="molecule type" value="Genomic_DNA"/>
</dbReference>
<name>A0A9K3Q597_9STRA</name>
<accession>A0A9K3Q597</accession>
<protein>
    <submittedName>
        <fullName evidence="2">Uncharacterized protein</fullName>
    </submittedName>
</protein>
<organism evidence="2 3">
    <name type="scientific">Nitzschia inconspicua</name>
    <dbReference type="NCBI Taxonomy" id="303405"/>
    <lineage>
        <taxon>Eukaryota</taxon>
        <taxon>Sar</taxon>
        <taxon>Stramenopiles</taxon>
        <taxon>Ochrophyta</taxon>
        <taxon>Bacillariophyta</taxon>
        <taxon>Bacillariophyceae</taxon>
        <taxon>Bacillariophycidae</taxon>
        <taxon>Bacillariales</taxon>
        <taxon>Bacillariaceae</taxon>
        <taxon>Nitzschia</taxon>
    </lineage>
</organism>
<evidence type="ECO:0000256" key="1">
    <source>
        <dbReference type="SAM" id="MobiDB-lite"/>
    </source>
</evidence>
<reference evidence="2" key="1">
    <citation type="journal article" date="2021" name="Sci. Rep.">
        <title>Diploid genomic architecture of Nitzschia inconspicua, an elite biomass production diatom.</title>
        <authorList>
            <person name="Oliver A."/>
            <person name="Podell S."/>
            <person name="Pinowska A."/>
            <person name="Traller J.C."/>
            <person name="Smith S.R."/>
            <person name="McClure R."/>
            <person name="Beliaev A."/>
            <person name="Bohutskyi P."/>
            <person name="Hill E.A."/>
            <person name="Rabines A."/>
            <person name="Zheng H."/>
            <person name="Allen L.Z."/>
            <person name="Kuo A."/>
            <person name="Grigoriev I.V."/>
            <person name="Allen A.E."/>
            <person name="Hazlebeck D."/>
            <person name="Allen E.E."/>
        </authorList>
    </citation>
    <scope>NUCLEOTIDE SEQUENCE</scope>
    <source>
        <strain evidence="2">Hildebrandi</strain>
    </source>
</reference>
<comment type="caution">
    <text evidence="2">The sequence shown here is derived from an EMBL/GenBank/DDBJ whole genome shotgun (WGS) entry which is preliminary data.</text>
</comment>
<sequence length="124" mass="14443">MIKPPNMIEEQSDRKEENSRSRKRQVKEQDVSSPSGNNDLSTQSSGARPARIKENENSTTTRREVWLRLLERFPTTGDDNSKQEWLARVLLVSDKKTRRMDLRPDVKPKSETIDLAAFYLRKVK</sequence>
<feature type="compositionally biased region" description="Basic and acidic residues" evidence="1">
    <location>
        <begin position="51"/>
        <end position="61"/>
    </location>
</feature>
<keyword evidence="3" id="KW-1185">Reference proteome</keyword>
<proteinExistence type="predicted"/>
<feature type="compositionally biased region" description="Basic and acidic residues" evidence="1">
    <location>
        <begin position="11"/>
        <end position="30"/>
    </location>
</feature>
<dbReference type="AlphaFoldDB" id="A0A9K3Q597"/>